<proteinExistence type="predicted"/>
<dbReference type="EMBL" id="JAHBAY010000004">
    <property type="protein sequence ID" value="MBT0769368.1"/>
    <property type="molecule type" value="Genomic_DNA"/>
</dbReference>
<gene>
    <name evidence="2" type="ORF">KIH74_10590</name>
</gene>
<evidence type="ECO:0008006" key="4">
    <source>
        <dbReference type="Google" id="ProtNLM"/>
    </source>
</evidence>
<keyword evidence="3" id="KW-1185">Reference proteome</keyword>
<organism evidence="2 3">
    <name type="scientific">Kineosporia corallincola</name>
    <dbReference type="NCBI Taxonomy" id="2835133"/>
    <lineage>
        <taxon>Bacteria</taxon>
        <taxon>Bacillati</taxon>
        <taxon>Actinomycetota</taxon>
        <taxon>Actinomycetes</taxon>
        <taxon>Kineosporiales</taxon>
        <taxon>Kineosporiaceae</taxon>
        <taxon>Kineosporia</taxon>
    </lineage>
</organism>
<comment type="caution">
    <text evidence="2">The sequence shown here is derived from an EMBL/GenBank/DDBJ whole genome shotgun (WGS) entry which is preliminary data.</text>
</comment>
<dbReference type="RefSeq" id="WP_214155670.1">
    <property type="nucleotide sequence ID" value="NZ_JAHBAY010000004.1"/>
</dbReference>
<protein>
    <recommendedName>
        <fullName evidence="4">SMODS and SLOG-associating 2TM effector domain-containing protein</fullName>
    </recommendedName>
</protein>
<evidence type="ECO:0000313" key="2">
    <source>
        <dbReference type="EMBL" id="MBT0769368.1"/>
    </source>
</evidence>
<dbReference type="Proteomes" id="UP001197247">
    <property type="component" value="Unassembled WGS sequence"/>
</dbReference>
<name>A0ABS5TE64_9ACTN</name>
<evidence type="ECO:0000256" key="1">
    <source>
        <dbReference type="SAM" id="MobiDB-lite"/>
    </source>
</evidence>
<reference evidence="2 3" key="1">
    <citation type="submission" date="2021-05" db="EMBL/GenBank/DDBJ databases">
        <title>Kineosporia and Streptomyces sp. nov. two new marine actinobacteria isolated from Coral.</title>
        <authorList>
            <person name="Buangrab K."/>
            <person name="Sutthacheep M."/>
            <person name="Yeemin T."/>
            <person name="Harunari E."/>
            <person name="Igarashi Y."/>
            <person name="Kanchanasin P."/>
            <person name="Tanasupawat S."/>
            <person name="Phongsopitanun W."/>
        </authorList>
    </citation>
    <scope>NUCLEOTIDE SEQUENCE [LARGE SCALE GENOMIC DNA]</scope>
    <source>
        <strain evidence="2 3">J2-2</strain>
    </source>
</reference>
<sequence length="170" mass="18919">MADERYRAQLLRTRFTPGGLALAGAGIAWHSPTTTGWLITGGLGLTGAALEAWRTWLAHQYVAAELRYADQADCRRSELERVSLLLGDQRSAREHELAVLTHAMNDAHRAARLEKVAGDEVTELARIEEAQDLWSTPVPERTASLTIDLREEPKVPPARRPRGPDRRPEP</sequence>
<feature type="region of interest" description="Disordered" evidence="1">
    <location>
        <begin position="135"/>
        <end position="170"/>
    </location>
</feature>
<evidence type="ECO:0000313" key="3">
    <source>
        <dbReference type="Proteomes" id="UP001197247"/>
    </source>
</evidence>
<accession>A0ABS5TE64</accession>